<dbReference type="SUPFAM" id="SSF56204">
    <property type="entry name" value="Hect, E3 ligase catalytic domain"/>
    <property type="match status" value="1"/>
</dbReference>
<sequence>MGKLEGEQGVDQGGVAQEFFRVALAEAFNPDNGMFTVDSQTRMTWFQPFSLEPLSRFELIGLLFSIAVYNGITLPSVRIISEKGGQTFRGYEFSFEARGLIININMDAMNEDAEIPSPHTLLDYTDGLEISPSSSNPTPIVNWPPGPEAPLVTNTNREQFVRDYVSWLTDKSIRPQFEAFARGFRTCLPAQHLALLRPSLLSHIVEGSTDIDTRALERVARYDGGFDAAHPFVRIFWDSVHAMPQEQKRKLLEFVTASDRVPVAGIESVVFWHASSNSSPPRPSTTRSSYLPTRERADPHGHATAAATTTMPKRKRSDDSEQPAASDRATAKQRKHLPPRLEQGKKALNKALRVSRGFERQKLSRRRKAAEKEGKAKEVERIDAEIEALKKVEYHVLAETHLYKTLLKIKSVAEHPALPPWVKVPEGKGKGDAAAMNVQARLFNANPTKEAMGEVVRDVRAILGLEDGGKGPKAKKAKGGEEKAGKAKARVATPESSEESSDEESMDDGEEGEWDSEEFEGFSERIAASSDEESEEDIKAALKRNYKPVRDLSFTPPSSREASPSLSPEPTFSDDSVSESSESAPKSKSKAKGPVITNKSTFLPSLSAVGYISGSESEAEDLDEDIAPPKKNRRGQRARQQLWEKKYGKEAKHLGKQKEKEKNDRNAGWDAKRGAVDGAGGRGKGRFGRSDRGENRGGRGPKATDANLVELGKKKDHRDDAGKLHPSWEAAKKAKEKAKLGNVQFQGKKVVFD</sequence>
<dbReference type="SMART" id="SM00119">
    <property type="entry name" value="HECTc"/>
    <property type="match status" value="1"/>
</dbReference>
<dbReference type="InterPro" id="IPR000569">
    <property type="entry name" value="HECT_dom"/>
</dbReference>
<dbReference type="OrthoDB" id="5981550at2759"/>
<feature type="compositionally biased region" description="Basic and acidic residues" evidence="5">
    <location>
        <begin position="711"/>
        <end position="723"/>
    </location>
</feature>
<protein>
    <submittedName>
        <fullName evidence="7">Putative ubiquitin-protein ligase e3a protein</fullName>
    </submittedName>
</protein>
<dbReference type="GO" id="GO:0061630">
    <property type="term" value="F:ubiquitin protein ligase activity"/>
    <property type="evidence" value="ECO:0007669"/>
    <property type="project" value="TreeGrafter"/>
</dbReference>
<proteinExistence type="predicted"/>
<dbReference type="Gene3D" id="3.30.2410.10">
    <property type="entry name" value="Hect, E3 ligase catalytic domain"/>
    <property type="match status" value="1"/>
</dbReference>
<feature type="region of interest" description="Disordered" evidence="5">
    <location>
        <begin position="466"/>
        <end position="753"/>
    </location>
</feature>
<dbReference type="Gene3D" id="3.90.1750.10">
    <property type="entry name" value="Hect, E3 ligase catalytic domains"/>
    <property type="match status" value="2"/>
</dbReference>
<dbReference type="PROSITE" id="PS50237">
    <property type="entry name" value="HECT"/>
    <property type="match status" value="1"/>
</dbReference>
<keyword evidence="2 3" id="KW-0833">Ubl conjugation pathway</keyword>
<organism evidence="7 8">
    <name type="scientific">Botryosphaeria parva (strain UCR-NP2)</name>
    <name type="common">Grapevine canker fungus</name>
    <name type="synonym">Neofusicoccum parvum</name>
    <dbReference type="NCBI Taxonomy" id="1287680"/>
    <lineage>
        <taxon>Eukaryota</taxon>
        <taxon>Fungi</taxon>
        <taxon>Dikarya</taxon>
        <taxon>Ascomycota</taxon>
        <taxon>Pezizomycotina</taxon>
        <taxon>Dothideomycetes</taxon>
        <taxon>Dothideomycetes incertae sedis</taxon>
        <taxon>Botryosphaeriales</taxon>
        <taxon>Botryosphaeriaceae</taxon>
        <taxon>Neofusicoccum</taxon>
    </lineage>
</organism>
<feature type="compositionally biased region" description="Low complexity" evidence="5">
    <location>
        <begin position="573"/>
        <end position="586"/>
    </location>
</feature>
<dbReference type="Pfam" id="PF00632">
    <property type="entry name" value="HECT"/>
    <property type="match status" value="1"/>
</dbReference>
<evidence type="ECO:0000256" key="5">
    <source>
        <dbReference type="SAM" id="MobiDB-lite"/>
    </source>
</evidence>
<dbReference type="OMA" id="ININMDA"/>
<feature type="domain" description="HECT" evidence="6">
    <location>
        <begin position="1"/>
        <end position="293"/>
    </location>
</feature>
<evidence type="ECO:0000256" key="4">
    <source>
        <dbReference type="SAM" id="Coils"/>
    </source>
</evidence>
<dbReference type="KEGG" id="npa:UCRNP2_6112"/>
<dbReference type="Pfam" id="PF09073">
    <property type="entry name" value="BUD22"/>
    <property type="match status" value="1"/>
</dbReference>
<feature type="compositionally biased region" description="Acidic residues" evidence="5">
    <location>
        <begin position="617"/>
        <end position="626"/>
    </location>
</feature>
<feature type="coiled-coil region" evidence="4">
    <location>
        <begin position="360"/>
        <end position="392"/>
    </location>
</feature>
<dbReference type="PANTHER" id="PTHR45622">
    <property type="entry name" value="UBIQUITIN-PROTEIN LIGASE E3A-RELATED"/>
    <property type="match status" value="1"/>
</dbReference>
<keyword evidence="1" id="KW-0677">Repeat</keyword>
<dbReference type="STRING" id="1287680.R1GMB7"/>
<evidence type="ECO:0000313" key="8">
    <source>
        <dbReference type="Proteomes" id="UP000013521"/>
    </source>
</evidence>
<comment type="caution">
    <text evidence="3">Lacks conserved residue(s) required for the propagation of feature annotation.</text>
</comment>
<dbReference type="EMBL" id="KB916359">
    <property type="protein sequence ID" value="EOD47139.1"/>
    <property type="molecule type" value="Genomic_DNA"/>
</dbReference>
<evidence type="ECO:0000256" key="3">
    <source>
        <dbReference type="PROSITE-ProRule" id="PRU00104"/>
    </source>
</evidence>
<keyword evidence="4" id="KW-0175">Coiled coil</keyword>
<feature type="compositionally biased region" description="Basic and acidic residues" evidence="5">
    <location>
        <begin position="642"/>
        <end position="675"/>
    </location>
</feature>
<dbReference type="eggNOG" id="KOG0941">
    <property type="taxonomic scope" value="Eukaryota"/>
</dbReference>
<feature type="compositionally biased region" description="Low complexity" evidence="5">
    <location>
        <begin position="275"/>
        <end position="292"/>
    </location>
</feature>
<feature type="compositionally biased region" description="Polar residues" evidence="5">
    <location>
        <begin position="555"/>
        <end position="570"/>
    </location>
</feature>
<feature type="region of interest" description="Disordered" evidence="5">
    <location>
        <begin position="274"/>
        <end position="350"/>
    </location>
</feature>
<dbReference type="AlphaFoldDB" id="R1GMB7"/>
<dbReference type="HOGENOM" id="CLU_369600_0_0_1"/>
<evidence type="ECO:0000256" key="2">
    <source>
        <dbReference type="ARBA" id="ARBA00022786"/>
    </source>
</evidence>
<dbReference type="InterPro" id="IPR015158">
    <property type="entry name" value="Bud22_dom"/>
</dbReference>
<evidence type="ECO:0000259" key="6">
    <source>
        <dbReference type="PROSITE" id="PS50237"/>
    </source>
</evidence>
<dbReference type="InterPro" id="IPR035983">
    <property type="entry name" value="Hect_E3_ubiquitin_ligase"/>
</dbReference>
<dbReference type="InterPro" id="IPR051709">
    <property type="entry name" value="Ub-ligase/GTPase-reg"/>
</dbReference>
<keyword evidence="7" id="KW-0436">Ligase</keyword>
<gene>
    <name evidence="7" type="ORF">UCRNP2_6112</name>
</gene>
<name>R1GMB7_BOTPV</name>
<dbReference type="Proteomes" id="UP000013521">
    <property type="component" value="Unassembled WGS sequence"/>
</dbReference>
<feature type="compositionally biased region" description="Acidic residues" evidence="5">
    <location>
        <begin position="496"/>
        <end position="521"/>
    </location>
</feature>
<evidence type="ECO:0000313" key="7">
    <source>
        <dbReference type="EMBL" id="EOD47139.1"/>
    </source>
</evidence>
<evidence type="ECO:0000256" key="1">
    <source>
        <dbReference type="ARBA" id="ARBA00022737"/>
    </source>
</evidence>
<feature type="compositionally biased region" description="Basic and acidic residues" evidence="5">
    <location>
        <begin position="730"/>
        <end position="739"/>
    </location>
</feature>
<feature type="compositionally biased region" description="Basic and acidic residues" evidence="5">
    <location>
        <begin position="688"/>
        <end position="697"/>
    </location>
</feature>
<reference evidence="8" key="1">
    <citation type="journal article" date="2013" name="Genome Announc.">
        <title>Draft genome sequence of Neofusicoccum parvum isolate UCR-NP2, a fungal vascular pathogen associated with grapevine cankers.</title>
        <authorList>
            <person name="Blanco-Ulate B."/>
            <person name="Rolshausen P."/>
            <person name="Cantu D."/>
        </authorList>
    </citation>
    <scope>NUCLEOTIDE SEQUENCE [LARGE SCALE GENOMIC DNA]</scope>
    <source>
        <strain evidence="8">UCR-NP2</strain>
    </source>
</reference>
<dbReference type="Gene3D" id="3.30.2160.10">
    <property type="entry name" value="Hect, E3 ligase catalytic domain"/>
    <property type="match status" value="1"/>
</dbReference>
<dbReference type="PANTHER" id="PTHR45622:SF51">
    <property type="entry name" value="HECT-TYPE E3 UBIQUITIN TRANSFERASE"/>
    <property type="match status" value="1"/>
</dbReference>
<dbReference type="GO" id="GO:0016874">
    <property type="term" value="F:ligase activity"/>
    <property type="evidence" value="ECO:0007669"/>
    <property type="project" value="UniProtKB-KW"/>
</dbReference>
<accession>R1GMB7</accession>